<dbReference type="RefSeq" id="WP_073824076.1">
    <property type="nucleotide sequence ID" value="NZ_MQVS01000004.1"/>
</dbReference>
<dbReference type="Proteomes" id="UP000185612">
    <property type="component" value="Unassembled WGS sequence"/>
</dbReference>
<organism evidence="1 2">
    <name type="scientific">Buchananella hordeovulneris</name>
    <dbReference type="NCBI Taxonomy" id="52770"/>
    <lineage>
        <taxon>Bacteria</taxon>
        <taxon>Bacillati</taxon>
        <taxon>Actinomycetota</taxon>
        <taxon>Actinomycetes</taxon>
        <taxon>Actinomycetales</taxon>
        <taxon>Actinomycetaceae</taxon>
        <taxon>Buchananella</taxon>
    </lineage>
</organism>
<comment type="caution">
    <text evidence="1">The sequence shown here is derived from an EMBL/GenBank/DDBJ whole genome shotgun (WGS) entry which is preliminary data.</text>
</comment>
<dbReference type="OrthoDB" id="9148135at2"/>
<dbReference type="Pfam" id="PF06224">
    <property type="entry name" value="AlkZ-like"/>
    <property type="match status" value="1"/>
</dbReference>
<sequence>MTASTAALPLARRREVSLLRLLAQGVATRPFASAVDAARHLTCVQGQQLPAALRALALRSATGAAPPAAALAAGQLVRGYPMRGTLFLTAAADLAWMTELTRDRQLAGLASSLAHRSLTVQQLTALADRAHAVLADGPLTRADFVRRLLPTQSPAVYHVCITLLLTGDIVYGPLDGKEQLVADAHTWLPRGSDLAGRFNGDADAATAHWLHRYLWGHGPATLRDFAWWSKLPLTLLRRLEPTATAGLESYGTDARAETLWGAPGLGDQLTAARAACRAAHLLPAFDEVVLGYPDRLLLADAAELRQVVPGNNGVFRATMHRAGRLVGTWQAARRGEVELVPFAPLSDSARRDFARAAAALPR</sequence>
<evidence type="ECO:0008006" key="3">
    <source>
        <dbReference type="Google" id="ProtNLM"/>
    </source>
</evidence>
<evidence type="ECO:0000313" key="2">
    <source>
        <dbReference type="Proteomes" id="UP000185612"/>
    </source>
</evidence>
<reference evidence="2" key="1">
    <citation type="submission" date="2016-12" db="EMBL/GenBank/DDBJ databases">
        <authorList>
            <person name="Meng X."/>
        </authorList>
    </citation>
    <scope>NUCLEOTIDE SEQUENCE [LARGE SCALE GENOMIC DNA]</scope>
    <source>
        <strain evidence="2">DSM 20732</strain>
    </source>
</reference>
<dbReference type="PANTHER" id="PTHR38479">
    <property type="entry name" value="LMO0824 PROTEIN"/>
    <property type="match status" value="1"/>
</dbReference>
<dbReference type="EMBL" id="MQVS01000004">
    <property type="protein sequence ID" value="OKL51924.1"/>
    <property type="molecule type" value="Genomic_DNA"/>
</dbReference>
<evidence type="ECO:0000313" key="1">
    <source>
        <dbReference type="EMBL" id="OKL51924.1"/>
    </source>
</evidence>
<dbReference type="PANTHER" id="PTHR38479:SF2">
    <property type="entry name" value="WINGED HELIX DNA-BINDING DOMAIN-CONTAINING PROTEIN"/>
    <property type="match status" value="1"/>
</dbReference>
<dbReference type="InParanoid" id="A0A1Q5PWD4"/>
<dbReference type="STRING" id="52770.BSZ40_05430"/>
<protein>
    <recommendedName>
        <fullName evidence="3">Winged helix DNA-binding domain-containing protein</fullName>
    </recommendedName>
</protein>
<dbReference type="AlphaFoldDB" id="A0A1Q5PWD4"/>
<accession>A0A1Q5PWD4</accession>
<name>A0A1Q5PWD4_9ACTO</name>
<dbReference type="InterPro" id="IPR009351">
    <property type="entry name" value="AlkZ-like"/>
</dbReference>
<keyword evidence="2" id="KW-1185">Reference proteome</keyword>
<proteinExistence type="predicted"/>
<gene>
    <name evidence="1" type="ORF">BSZ40_05430</name>
</gene>